<feature type="compositionally biased region" description="Gly residues" evidence="1">
    <location>
        <begin position="64"/>
        <end position="76"/>
    </location>
</feature>
<dbReference type="EMBL" id="MDER01000086">
    <property type="protein sequence ID" value="ODP26459.1"/>
    <property type="molecule type" value="Genomic_DNA"/>
</dbReference>
<sequence length="76" mass="7974">MNNRTKMIAFSLMLAVPATLSGCGNDYDDDCQYDQNGNAYNCNTHSSYYGGSSYSKKSSSHSGFGSGGVSGFFSGG</sequence>
<evidence type="ECO:0000256" key="2">
    <source>
        <dbReference type="SAM" id="SignalP"/>
    </source>
</evidence>
<reference evidence="3 4" key="1">
    <citation type="submission" date="2016-08" db="EMBL/GenBank/DDBJ databases">
        <title>Genome sequencing of Paenibacillus sp. TI45-13ar, isolated from Korean traditional nuruk.</title>
        <authorList>
            <person name="Kim S.-J."/>
        </authorList>
    </citation>
    <scope>NUCLEOTIDE SEQUENCE [LARGE SCALE GENOMIC DNA]</scope>
    <source>
        <strain evidence="3 4">TI45-13ar</strain>
    </source>
</reference>
<gene>
    <name evidence="3" type="ORF">PTI45_04299</name>
</gene>
<comment type="caution">
    <text evidence="3">The sequence shown here is derived from an EMBL/GenBank/DDBJ whole genome shotgun (WGS) entry which is preliminary data.</text>
</comment>
<protein>
    <recommendedName>
        <fullName evidence="5">Lipoprotein</fullName>
    </recommendedName>
</protein>
<keyword evidence="4" id="KW-1185">Reference proteome</keyword>
<keyword evidence="2" id="KW-0732">Signal</keyword>
<dbReference type="STRING" id="1886670.PTI45_04299"/>
<evidence type="ECO:0008006" key="5">
    <source>
        <dbReference type="Google" id="ProtNLM"/>
    </source>
</evidence>
<proteinExistence type="predicted"/>
<feature type="compositionally biased region" description="Low complexity" evidence="1">
    <location>
        <begin position="50"/>
        <end position="63"/>
    </location>
</feature>
<dbReference type="AlphaFoldDB" id="A0A1E3KY39"/>
<feature type="chain" id="PRO_5039508196" description="Lipoprotein" evidence="2">
    <location>
        <begin position="22"/>
        <end position="76"/>
    </location>
</feature>
<evidence type="ECO:0000256" key="1">
    <source>
        <dbReference type="SAM" id="MobiDB-lite"/>
    </source>
</evidence>
<organism evidence="3 4">
    <name type="scientific">Paenibacillus nuruki</name>
    <dbReference type="NCBI Taxonomy" id="1886670"/>
    <lineage>
        <taxon>Bacteria</taxon>
        <taxon>Bacillati</taxon>
        <taxon>Bacillota</taxon>
        <taxon>Bacilli</taxon>
        <taxon>Bacillales</taxon>
        <taxon>Paenibacillaceae</taxon>
        <taxon>Paenibacillus</taxon>
    </lineage>
</organism>
<name>A0A1E3KY39_9BACL</name>
<accession>A0A1E3KY39</accession>
<dbReference type="RefSeq" id="WP_069329604.1">
    <property type="nucleotide sequence ID" value="NZ_MDER01000086.1"/>
</dbReference>
<evidence type="ECO:0000313" key="3">
    <source>
        <dbReference type="EMBL" id="ODP26459.1"/>
    </source>
</evidence>
<feature type="signal peptide" evidence="2">
    <location>
        <begin position="1"/>
        <end position="21"/>
    </location>
</feature>
<feature type="region of interest" description="Disordered" evidence="1">
    <location>
        <begin position="50"/>
        <end position="76"/>
    </location>
</feature>
<dbReference type="PROSITE" id="PS51257">
    <property type="entry name" value="PROKAR_LIPOPROTEIN"/>
    <property type="match status" value="1"/>
</dbReference>
<evidence type="ECO:0000313" key="4">
    <source>
        <dbReference type="Proteomes" id="UP000094578"/>
    </source>
</evidence>
<dbReference type="Proteomes" id="UP000094578">
    <property type="component" value="Unassembled WGS sequence"/>
</dbReference>